<dbReference type="NCBIfam" id="NF006919">
    <property type="entry name" value="PRK09410.1-1"/>
    <property type="match status" value="1"/>
</dbReference>
<dbReference type="PROSITE" id="PS51099">
    <property type="entry name" value="PTS_EIIB_TYPE_2"/>
    <property type="match status" value="1"/>
</dbReference>
<keyword evidence="10 15" id="KW-0472">Membrane</keyword>
<dbReference type="InterPro" id="IPR013011">
    <property type="entry name" value="PTS_EIIB_2"/>
</dbReference>
<evidence type="ECO:0000256" key="10">
    <source>
        <dbReference type="ARBA" id="ARBA00023136"/>
    </source>
</evidence>
<evidence type="ECO:0000256" key="13">
    <source>
        <dbReference type="ARBA" id="ARBA00039702"/>
    </source>
</evidence>
<dbReference type="CDD" id="cd05563">
    <property type="entry name" value="PTS_IIB_ascorbate"/>
    <property type="match status" value="1"/>
</dbReference>
<keyword evidence="5" id="KW-0762">Sugar transport</keyword>
<evidence type="ECO:0000256" key="2">
    <source>
        <dbReference type="ARBA" id="ARBA00011738"/>
    </source>
</evidence>
<feature type="transmembrane region" description="Helical" evidence="15">
    <location>
        <begin position="103"/>
        <end position="121"/>
    </location>
</feature>
<dbReference type="InterPro" id="IPR004703">
    <property type="entry name" value="PTS_sugar-sp_permease"/>
</dbReference>
<keyword evidence="18" id="KW-1185">Reference proteome</keyword>
<feature type="transmembrane region" description="Helical" evidence="15">
    <location>
        <begin position="15"/>
        <end position="34"/>
    </location>
</feature>
<dbReference type="Pfam" id="PF02302">
    <property type="entry name" value="PTS_IIB"/>
    <property type="match status" value="1"/>
</dbReference>
<evidence type="ECO:0000256" key="8">
    <source>
        <dbReference type="ARBA" id="ARBA00022692"/>
    </source>
</evidence>
<feature type="transmembrane region" description="Helical" evidence="15">
    <location>
        <begin position="265"/>
        <end position="285"/>
    </location>
</feature>
<dbReference type="InterPro" id="IPR051562">
    <property type="entry name" value="Ascorbate-PTS_EIIC"/>
</dbReference>
<evidence type="ECO:0000256" key="6">
    <source>
        <dbReference type="ARBA" id="ARBA00022679"/>
    </source>
</evidence>
<dbReference type="Proteomes" id="UP000295763">
    <property type="component" value="Unassembled WGS sequence"/>
</dbReference>
<evidence type="ECO:0000256" key="15">
    <source>
        <dbReference type="SAM" id="Phobius"/>
    </source>
</evidence>
<proteinExistence type="inferred from homology"/>
<dbReference type="PANTHER" id="PTHR33843">
    <property type="entry name" value="ASCORBATE-SPECIFIC PTS SYSTEM EIIC COMPONENT"/>
    <property type="match status" value="1"/>
</dbReference>
<evidence type="ECO:0000256" key="1">
    <source>
        <dbReference type="ARBA" id="ARBA00004651"/>
    </source>
</evidence>
<comment type="subcellular location">
    <subcellularLocation>
        <location evidence="1">Cell membrane</location>
        <topology evidence="1">Multi-pass membrane protein</topology>
    </subcellularLocation>
</comment>
<evidence type="ECO:0000313" key="17">
    <source>
        <dbReference type="EMBL" id="TCP92109.1"/>
    </source>
</evidence>
<comment type="subunit">
    <text evidence="2">Homodimer.</text>
</comment>
<dbReference type="NCBIfam" id="NF007094">
    <property type="entry name" value="PRK09548.1"/>
    <property type="match status" value="1"/>
</dbReference>
<feature type="transmembrane region" description="Helical" evidence="15">
    <location>
        <begin position="383"/>
        <end position="405"/>
    </location>
</feature>
<feature type="transmembrane region" description="Helical" evidence="15">
    <location>
        <begin position="142"/>
        <end position="172"/>
    </location>
</feature>
<comment type="caution">
    <text evidence="17">The sequence shown here is derived from an EMBL/GenBank/DDBJ whole genome shotgun (WGS) entry which is preliminary data.</text>
</comment>
<sequence length="605" mass="65841">METLLDLFIVFRDQVLNKAPLLLGIVACLGYVLLRKDTTTIIKGTIKTIVGFMLVQVGAGELVKGFKPIITKLSEYHGLTGAVIDPYTSMQATIETMADNYSWVGYAVLLALALNILLVVFRRFTGIRTIMLTGHIMFQQAGLVAVFYMLIGASMWETIIYTAIIMALYWGISSNIMYKPTQAVTGGAGFSIGHQQQIASWIAVQLAPKLGNKDDSVDNMKLPKWLHIFHDSISATVLVMTAFFGIILLSFGLDNLQTMAGKTHWTIYIFETGLKFAVAIQVIVIGVRMFVAELSEAFKGISERVIPNAVLAIDCAAIYAFSPNAMVFGFMWGAIGQFVAVGLLLGFDASVLIIPGFIPMFFSNATIGVFANHFGGWRAVMKICFVMGIIEVLGSAWVIHLLATQGAAFNGWMGMADWALFFPPVLQGIVSIPFFFFVILACAFVYMAFASKKLRAQEAAAAAAGRTLEQMDGYGVDESVEESVTATATSANHVESAVENDTVSEGVKPIRILAVCGSGQGSSMMMKMKIKGYLDKRGIPNVMDSCAVTDYKGKLDSTDIIVSSKHLSDEIQVGEGKFVLGVQNMLNPNSFGDELIELIKKFQDK</sequence>
<keyword evidence="6" id="KW-0808">Transferase</keyword>
<feature type="transmembrane region" description="Helical" evidence="15">
    <location>
        <begin position="328"/>
        <end position="347"/>
    </location>
</feature>
<dbReference type="InterPro" id="IPR003501">
    <property type="entry name" value="PTS_EIIB_2/3"/>
</dbReference>
<keyword evidence="7" id="KW-0598">Phosphotransferase system</keyword>
<dbReference type="GO" id="GO:0009401">
    <property type="term" value="P:phosphoenolpyruvate-dependent sugar phosphotransferase system"/>
    <property type="evidence" value="ECO:0007669"/>
    <property type="project" value="UniProtKB-KW"/>
</dbReference>
<evidence type="ECO:0000256" key="5">
    <source>
        <dbReference type="ARBA" id="ARBA00022597"/>
    </source>
</evidence>
<dbReference type="GO" id="GO:0005886">
    <property type="term" value="C:plasma membrane"/>
    <property type="evidence" value="ECO:0007669"/>
    <property type="project" value="UniProtKB-SubCell"/>
</dbReference>
<feature type="transmembrane region" description="Helical" evidence="15">
    <location>
        <begin position="233"/>
        <end position="253"/>
    </location>
</feature>
<comment type="function">
    <text evidence="11">The phosphoenolpyruvate-dependent sugar phosphotransferase system (sugar PTS), a major carbohydrate active transport system, catalyzes the phosphorylation of incoming sugar substrates concomitantly with their translocation across the cell membrane. The enzyme II UlaABC PTS system is involved in ascorbate transport.</text>
</comment>
<organism evidence="17 18">
    <name type="scientific">Cricetibacter osteomyelitidis</name>
    <dbReference type="NCBI Taxonomy" id="1521931"/>
    <lineage>
        <taxon>Bacteria</taxon>
        <taxon>Pseudomonadati</taxon>
        <taxon>Pseudomonadota</taxon>
        <taxon>Gammaproteobacteria</taxon>
        <taxon>Pasteurellales</taxon>
        <taxon>Pasteurellaceae</taxon>
        <taxon>Cricetibacter</taxon>
    </lineage>
</organism>
<name>A0A4R2SPM9_9PAST</name>
<feature type="transmembrane region" description="Helical" evidence="15">
    <location>
        <begin position="425"/>
        <end position="449"/>
    </location>
</feature>
<dbReference type="GO" id="GO:0008982">
    <property type="term" value="F:protein-N(PI)-phosphohistidine-sugar phosphotransferase activity"/>
    <property type="evidence" value="ECO:0007669"/>
    <property type="project" value="InterPro"/>
</dbReference>
<evidence type="ECO:0000256" key="11">
    <source>
        <dbReference type="ARBA" id="ARBA00037387"/>
    </source>
</evidence>
<reference evidence="17 18" key="1">
    <citation type="submission" date="2019-03" db="EMBL/GenBank/DDBJ databases">
        <title>Genomic Encyclopedia of Type Strains, Phase IV (KMG-IV): sequencing the most valuable type-strain genomes for metagenomic binning, comparative biology and taxonomic classification.</title>
        <authorList>
            <person name="Goeker M."/>
        </authorList>
    </citation>
    <scope>NUCLEOTIDE SEQUENCE [LARGE SCALE GENOMIC DNA]</scope>
    <source>
        <strain evidence="17 18">DSM 28404</strain>
    </source>
</reference>
<dbReference type="Pfam" id="PF03611">
    <property type="entry name" value="EIIC-GAT"/>
    <property type="match status" value="1"/>
</dbReference>
<evidence type="ECO:0000256" key="4">
    <source>
        <dbReference type="ARBA" id="ARBA00022475"/>
    </source>
</evidence>
<evidence type="ECO:0000313" key="18">
    <source>
        <dbReference type="Proteomes" id="UP000295763"/>
    </source>
</evidence>
<dbReference type="EMBL" id="SLYB01000027">
    <property type="protein sequence ID" value="TCP92109.1"/>
    <property type="molecule type" value="Genomic_DNA"/>
</dbReference>
<comment type="similarity">
    <text evidence="12">Belongs to the UlaA family.</text>
</comment>
<gene>
    <name evidence="17" type="ORF">EDC44_12720</name>
</gene>
<evidence type="ECO:0000256" key="3">
    <source>
        <dbReference type="ARBA" id="ARBA00022448"/>
    </source>
</evidence>
<evidence type="ECO:0000256" key="12">
    <source>
        <dbReference type="ARBA" id="ARBA00038218"/>
    </source>
</evidence>
<evidence type="ECO:0000256" key="14">
    <source>
        <dbReference type="ARBA" id="ARBA00042859"/>
    </source>
</evidence>
<feature type="transmembrane region" description="Helical" evidence="15">
    <location>
        <begin position="353"/>
        <end position="371"/>
    </location>
</feature>
<dbReference type="InterPro" id="IPR017180">
    <property type="entry name" value="PTS_IIBC_sugar_specific"/>
</dbReference>
<dbReference type="OrthoDB" id="9796178at2"/>
<dbReference type="InterPro" id="IPR036095">
    <property type="entry name" value="PTS_EIIB-like_sf"/>
</dbReference>
<keyword evidence="8 15" id="KW-0812">Transmembrane</keyword>
<dbReference type="Gene3D" id="3.40.50.2300">
    <property type="match status" value="1"/>
</dbReference>
<evidence type="ECO:0000256" key="7">
    <source>
        <dbReference type="ARBA" id="ARBA00022683"/>
    </source>
</evidence>
<dbReference type="SUPFAM" id="SSF52794">
    <property type="entry name" value="PTS system IIB component-like"/>
    <property type="match status" value="1"/>
</dbReference>
<accession>A0A4R2SPM9</accession>
<dbReference type="PIRSF" id="PIRSF037343">
    <property type="entry name" value="PTSIIBC_sugar_prd"/>
    <property type="match status" value="1"/>
</dbReference>
<keyword evidence="4" id="KW-1003">Cell membrane</keyword>
<keyword evidence="3" id="KW-0813">Transport</keyword>
<dbReference type="PANTHER" id="PTHR33843:SF4">
    <property type="entry name" value="ASCORBATE-SPECIFIC PTS SYSTEM EIIC COMPONENT"/>
    <property type="match status" value="1"/>
</dbReference>
<dbReference type="AlphaFoldDB" id="A0A4R2SPM9"/>
<protein>
    <recommendedName>
        <fullName evidence="13">Ascorbate-specific PTS system EIIC component</fullName>
    </recommendedName>
    <alternativeName>
        <fullName evidence="14">Ascorbate-specific permease IIC component UlaA</fullName>
    </alternativeName>
</protein>
<evidence type="ECO:0000259" key="16">
    <source>
        <dbReference type="PROSITE" id="PS51099"/>
    </source>
</evidence>
<dbReference type="RefSeq" id="WP_131978544.1">
    <property type="nucleotide sequence ID" value="NZ_SLYB01000027.1"/>
</dbReference>
<feature type="domain" description="PTS EIIB type-2" evidence="16">
    <location>
        <begin position="510"/>
        <end position="603"/>
    </location>
</feature>
<keyword evidence="9 15" id="KW-1133">Transmembrane helix</keyword>
<evidence type="ECO:0000256" key="9">
    <source>
        <dbReference type="ARBA" id="ARBA00022989"/>
    </source>
</evidence>